<sequence length="143" mass="15873">MSTPNLRWKERRVGERSGLNIGQVRRRALSRYTPDTAYHDFYPSIKTKGPISSFCTARGFTGRVRSTELILYPSMVMFDSSGGAGGASGSGCRVIEDIEIFDNACGGTSSMAADGYLWRMKWPQSGSPVFEDRRELTGKEDEE</sequence>
<proteinExistence type="predicted"/>
<reference evidence="1" key="1">
    <citation type="journal article" date="2020" name="G3 (Bethesda)">
        <title>High-Quality Assemblies for Three Invasive Social Wasps from the &lt;i&gt;Vespula&lt;/i&gt; Genus.</title>
        <authorList>
            <person name="Harrop T.W.R."/>
            <person name="Guhlin J."/>
            <person name="McLaughlin G.M."/>
            <person name="Permina E."/>
            <person name="Stockwell P."/>
            <person name="Gilligan J."/>
            <person name="Le Lec M.F."/>
            <person name="Gruber M.A.M."/>
            <person name="Quinn O."/>
            <person name="Lovegrove M."/>
            <person name="Duncan E.J."/>
            <person name="Remnant E.J."/>
            <person name="Van Eeckhoven J."/>
            <person name="Graham B."/>
            <person name="Knapp R.A."/>
            <person name="Langford K.W."/>
            <person name="Kronenberg Z."/>
            <person name="Press M.O."/>
            <person name="Eacker S.M."/>
            <person name="Wilson-Rankin E.E."/>
            <person name="Purcell J."/>
            <person name="Lester P.J."/>
            <person name="Dearden P.K."/>
        </authorList>
    </citation>
    <scope>NUCLEOTIDE SEQUENCE</scope>
    <source>
        <strain evidence="1">Volc-1</strain>
    </source>
</reference>
<gene>
    <name evidence="1" type="ORF">H0235_006028</name>
</gene>
<comment type="caution">
    <text evidence="1">The sequence shown here is derived from an EMBL/GenBank/DDBJ whole genome shotgun (WGS) entry which is preliminary data.</text>
</comment>
<dbReference type="AlphaFoldDB" id="A0A834UC18"/>
<keyword evidence="2" id="KW-1185">Reference proteome</keyword>
<evidence type="ECO:0000313" key="1">
    <source>
        <dbReference type="EMBL" id="KAF7429630.1"/>
    </source>
</evidence>
<protein>
    <submittedName>
        <fullName evidence="1">Uncharacterized protein</fullName>
    </submittedName>
</protein>
<evidence type="ECO:0000313" key="2">
    <source>
        <dbReference type="Proteomes" id="UP000600918"/>
    </source>
</evidence>
<dbReference type="EMBL" id="JACSDY010000004">
    <property type="protein sequence ID" value="KAF7429630.1"/>
    <property type="molecule type" value="Genomic_DNA"/>
</dbReference>
<organism evidence="1 2">
    <name type="scientific">Vespula pensylvanica</name>
    <name type="common">Western yellow jacket</name>
    <name type="synonym">Wasp</name>
    <dbReference type="NCBI Taxonomy" id="30213"/>
    <lineage>
        <taxon>Eukaryota</taxon>
        <taxon>Metazoa</taxon>
        <taxon>Ecdysozoa</taxon>
        <taxon>Arthropoda</taxon>
        <taxon>Hexapoda</taxon>
        <taxon>Insecta</taxon>
        <taxon>Pterygota</taxon>
        <taxon>Neoptera</taxon>
        <taxon>Endopterygota</taxon>
        <taxon>Hymenoptera</taxon>
        <taxon>Apocrita</taxon>
        <taxon>Aculeata</taxon>
        <taxon>Vespoidea</taxon>
        <taxon>Vespidae</taxon>
        <taxon>Vespinae</taxon>
        <taxon>Vespula</taxon>
    </lineage>
</organism>
<name>A0A834UC18_VESPE</name>
<accession>A0A834UC18</accession>
<dbReference type="Proteomes" id="UP000600918">
    <property type="component" value="Unassembled WGS sequence"/>
</dbReference>